<evidence type="ECO:0000256" key="5">
    <source>
        <dbReference type="ARBA" id="ARBA00023136"/>
    </source>
</evidence>
<keyword evidence="3" id="KW-0378">Hydrolase</keyword>
<evidence type="ECO:0000256" key="8">
    <source>
        <dbReference type="SAM" id="MobiDB-lite"/>
    </source>
</evidence>
<evidence type="ECO:0000256" key="6">
    <source>
        <dbReference type="ARBA" id="ARBA00038445"/>
    </source>
</evidence>
<dbReference type="GO" id="GO:0006627">
    <property type="term" value="P:protein processing involved in protein targeting to mitochondrion"/>
    <property type="evidence" value="ECO:0007669"/>
    <property type="project" value="TreeGrafter"/>
</dbReference>
<gene>
    <name evidence="10" type="ORF">THAOC_18794</name>
</gene>
<dbReference type="PANTHER" id="PTHR12383:SF16">
    <property type="entry name" value="MITOCHONDRIAL INNER MEMBRANE PROTEASE SUBUNIT 1"/>
    <property type="match status" value="1"/>
</dbReference>
<evidence type="ECO:0000256" key="4">
    <source>
        <dbReference type="ARBA" id="ARBA00023128"/>
    </source>
</evidence>
<sequence length="296" mass="32729">MTMRLRQLRQSSNKSSSGDSKGGALEFVEVMREIVRRARVEAMELSDLVTSFVLELPVIVPRVFVFVGLLHVVPEYGFKCVTCEGPSMEPTIIDGSYTCVLVERFSHRVYGLGGDGDEFSSDDGELATAAKDRFRGAVDGDPMQLFIGQYEALMKGMWDQHFRSGLERGDVIIAHHPLKVSTICKRIVALPGDIIQRTDGGSRETGHRIEVPKGHIWIEGDNSCASLDSREYGCVPASLVIGKVVCRLWPLREYVSLGLDGNGLERWRCVSARISRGGRPLDARTGREQLNGSFVV</sequence>
<keyword evidence="11" id="KW-1185">Reference proteome</keyword>
<comment type="similarity">
    <text evidence="6">Belongs to the peptidase S26 family. IMP1 subfamily.</text>
</comment>
<protein>
    <recommendedName>
        <fullName evidence="9">Peptidase S26 domain-containing protein</fullName>
    </recommendedName>
</protein>
<feature type="active site" evidence="7">
    <location>
        <position position="87"/>
    </location>
</feature>
<evidence type="ECO:0000256" key="2">
    <source>
        <dbReference type="ARBA" id="ARBA00022792"/>
    </source>
</evidence>
<dbReference type="EMBL" id="AGNL01020683">
    <property type="protein sequence ID" value="EJK60793.1"/>
    <property type="molecule type" value="Genomic_DNA"/>
</dbReference>
<keyword evidence="5" id="KW-0472">Membrane</keyword>
<evidence type="ECO:0000256" key="7">
    <source>
        <dbReference type="PIRSR" id="PIRSR600223-1"/>
    </source>
</evidence>
<proteinExistence type="inferred from homology"/>
<dbReference type="PRINTS" id="PR00727">
    <property type="entry name" value="LEADERPTASE"/>
</dbReference>
<dbReference type="AlphaFoldDB" id="K0S3Z7"/>
<feature type="domain" description="Peptidase S26" evidence="9">
    <location>
        <begin position="61"/>
        <end position="200"/>
    </location>
</feature>
<dbReference type="PANTHER" id="PTHR12383">
    <property type="entry name" value="PROTEASE FAMILY S26 MITOCHONDRIAL INNER MEMBRANE PROTEASE-RELATED"/>
    <property type="match status" value="1"/>
</dbReference>
<dbReference type="InterPro" id="IPR019533">
    <property type="entry name" value="Peptidase_S26"/>
</dbReference>
<dbReference type="GO" id="GO:0042720">
    <property type="term" value="C:mitochondrial inner membrane peptidase complex"/>
    <property type="evidence" value="ECO:0007669"/>
    <property type="project" value="TreeGrafter"/>
</dbReference>
<reference evidence="10 11" key="1">
    <citation type="journal article" date="2012" name="Genome Biol.">
        <title>Genome and low-iron response of an oceanic diatom adapted to chronic iron limitation.</title>
        <authorList>
            <person name="Lommer M."/>
            <person name="Specht M."/>
            <person name="Roy A.S."/>
            <person name="Kraemer L."/>
            <person name="Andreson R."/>
            <person name="Gutowska M.A."/>
            <person name="Wolf J."/>
            <person name="Bergner S.V."/>
            <person name="Schilhabel M.B."/>
            <person name="Klostermeier U.C."/>
            <person name="Beiko R.G."/>
            <person name="Rosenstiel P."/>
            <person name="Hippler M."/>
            <person name="Laroche J."/>
        </authorList>
    </citation>
    <scope>NUCLEOTIDE SEQUENCE [LARGE SCALE GENOMIC DNA]</scope>
    <source>
        <strain evidence="10 11">CCMP1005</strain>
    </source>
</reference>
<evidence type="ECO:0000259" key="9">
    <source>
        <dbReference type="Pfam" id="PF10502"/>
    </source>
</evidence>
<evidence type="ECO:0000256" key="3">
    <source>
        <dbReference type="ARBA" id="ARBA00022801"/>
    </source>
</evidence>
<dbReference type="OMA" id="WHEPRIP"/>
<dbReference type="PROSITE" id="PS00761">
    <property type="entry name" value="SPASE_I_3"/>
    <property type="match status" value="1"/>
</dbReference>
<dbReference type="eggNOG" id="KOG0171">
    <property type="taxonomic scope" value="Eukaryota"/>
</dbReference>
<accession>K0S3Z7</accession>
<dbReference type="SUPFAM" id="SSF51306">
    <property type="entry name" value="LexA/Signal peptidase"/>
    <property type="match status" value="1"/>
</dbReference>
<keyword evidence="2" id="KW-0999">Mitochondrion inner membrane</keyword>
<evidence type="ECO:0000313" key="10">
    <source>
        <dbReference type="EMBL" id="EJK60793.1"/>
    </source>
</evidence>
<dbReference type="GO" id="GO:0004252">
    <property type="term" value="F:serine-type endopeptidase activity"/>
    <property type="evidence" value="ECO:0007669"/>
    <property type="project" value="InterPro"/>
</dbReference>
<keyword evidence="4" id="KW-0496">Mitochondrion</keyword>
<evidence type="ECO:0000313" key="11">
    <source>
        <dbReference type="Proteomes" id="UP000266841"/>
    </source>
</evidence>
<organism evidence="10 11">
    <name type="scientific">Thalassiosira oceanica</name>
    <name type="common">Marine diatom</name>
    <dbReference type="NCBI Taxonomy" id="159749"/>
    <lineage>
        <taxon>Eukaryota</taxon>
        <taxon>Sar</taxon>
        <taxon>Stramenopiles</taxon>
        <taxon>Ochrophyta</taxon>
        <taxon>Bacillariophyta</taxon>
        <taxon>Coscinodiscophyceae</taxon>
        <taxon>Thalassiosirophycidae</taxon>
        <taxon>Thalassiosirales</taxon>
        <taxon>Thalassiosiraceae</taxon>
        <taxon>Thalassiosira</taxon>
    </lineage>
</organism>
<feature type="compositionally biased region" description="Low complexity" evidence="8">
    <location>
        <begin position="11"/>
        <end position="21"/>
    </location>
</feature>
<dbReference type="OrthoDB" id="308440at2759"/>
<comment type="caution">
    <text evidence="10">The sequence shown here is derived from an EMBL/GenBank/DDBJ whole genome shotgun (WGS) entry which is preliminary data.</text>
</comment>
<dbReference type="GO" id="GO:0006465">
    <property type="term" value="P:signal peptide processing"/>
    <property type="evidence" value="ECO:0007669"/>
    <property type="project" value="InterPro"/>
</dbReference>
<dbReference type="InterPro" id="IPR019758">
    <property type="entry name" value="Pept_S26A_signal_pept_1_CS"/>
</dbReference>
<dbReference type="InterPro" id="IPR000223">
    <property type="entry name" value="Pept_S26A_signal_pept_1"/>
</dbReference>
<comment type="subcellular location">
    <subcellularLocation>
        <location evidence="1">Mitochondrion inner membrane</location>
    </subcellularLocation>
</comment>
<dbReference type="InterPro" id="IPR036286">
    <property type="entry name" value="LexA/Signal_pep-like_sf"/>
</dbReference>
<dbReference type="Pfam" id="PF10502">
    <property type="entry name" value="Peptidase_S26"/>
    <property type="match status" value="2"/>
</dbReference>
<feature type="domain" description="Peptidase S26" evidence="9">
    <location>
        <begin position="210"/>
        <end position="249"/>
    </location>
</feature>
<evidence type="ECO:0000256" key="1">
    <source>
        <dbReference type="ARBA" id="ARBA00004273"/>
    </source>
</evidence>
<feature type="active site" evidence="7">
    <location>
        <position position="185"/>
    </location>
</feature>
<name>K0S3Z7_THAOC</name>
<feature type="region of interest" description="Disordered" evidence="8">
    <location>
        <begin position="1"/>
        <end position="21"/>
    </location>
</feature>
<dbReference type="InterPro" id="IPR052064">
    <property type="entry name" value="Mito_IMP1_subunit"/>
</dbReference>
<dbReference type="Proteomes" id="UP000266841">
    <property type="component" value="Unassembled WGS sequence"/>
</dbReference>
<dbReference type="CDD" id="cd06530">
    <property type="entry name" value="S26_SPase_I"/>
    <property type="match status" value="1"/>
</dbReference>
<dbReference type="Gene3D" id="2.10.109.10">
    <property type="entry name" value="Umud Fragment, subunit A"/>
    <property type="match status" value="1"/>
</dbReference>